<organism evidence="1 2">
    <name type="scientific">Xenopus laevis</name>
    <name type="common">African clawed frog</name>
    <dbReference type="NCBI Taxonomy" id="8355"/>
    <lineage>
        <taxon>Eukaryota</taxon>
        <taxon>Metazoa</taxon>
        <taxon>Chordata</taxon>
        <taxon>Craniata</taxon>
        <taxon>Vertebrata</taxon>
        <taxon>Euteleostomi</taxon>
        <taxon>Amphibia</taxon>
        <taxon>Batrachia</taxon>
        <taxon>Anura</taxon>
        <taxon>Pipoidea</taxon>
        <taxon>Pipidae</taxon>
        <taxon>Xenopodinae</taxon>
        <taxon>Xenopus</taxon>
        <taxon>Xenopus</taxon>
    </lineage>
</organism>
<proteinExistence type="predicted"/>
<evidence type="ECO:0000313" key="2">
    <source>
        <dbReference type="Proteomes" id="UP000694892"/>
    </source>
</evidence>
<dbReference type="AlphaFoldDB" id="A0A974CIN4"/>
<reference evidence="2" key="1">
    <citation type="journal article" date="2016" name="Nature">
        <title>Genome evolution in the allotetraploid frog Xenopus laevis.</title>
        <authorList>
            <person name="Session A.M."/>
            <person name="Uno Y."/>
            <person name="Kwon T."/>
            <person name="Chapman J.A."/>
            <person name="Toyoda A."/>
            <person name="Takahashi S."/>
            <person name="Fukui A."/>
            <person name="Hikosaka A."/>
            <person name="Suzuki A."/>
            <person name="Kondo M."/>
            <person name="van Heeringen S.J."/>
            <person name="Quigley I."/>
            <person name="Heinz S."/>
            <person name="Ogino H."/>
            <person name="Ochi H."/>
            <person name="Hellsten U."/>
            <person name="Lyons J.B."/>
            <person name="Simakov O."/>
            <person name="Putnam N."/>
            <person name="Stites J."/>
            <person name="Kuroki Y."/>
            <person name="Tanaka T."/>
            <person name="Michiue T."/>
            <person name="Watanabe M."/>
            <person name="Bogdanovic O."/>
            <person name="Lister R."/>
            <person name="Georgiou G."/>
            <person name="Paranjpe S.S."/>
            <person name="van Kruijsbergen I."/>
            <person name="Shu S."/>
            <person name="Carlson J."/>
            <person name="Kinoshita T."/>
            <person name="Ohta Y."/>
            <person name="Mawaribuchi S."/>
            <person name="Jenkins J."/>
            <person name="Grimwood J."/>
            <person name="Schmutz J."/>
            <person name="Mitros T."/>
            <person name="Mozaffari S.V."/>
            <person name="Suzuki Y."/>
            <person name="Haramoto Y."/>
            <person name="Yamamoto T.S."/>
            <person name="Takagi C."/>
            <person name="Heald R."/>
            <person name="Miller K."/>
            <person name="Haudenschild C."/>
            <person name="Kitzman J."/>
            <person name="Nakayama T."/>
            <person name="Izutsu Y."/>
            <person name="Robert J."/>
            <person name="Fortriede J."/>
            <person name="Burns K."/>
            <person name="Lotay V."/>
            <person name="Karimi K."/>
            <person name="Yasuoka Y."/>
            <person name="Dichmann D.S."/>
            <person name="Flajnik M.F."/>
            <person name="Houston D.W."/>
            <person name="Shendure J."/>
            <person name="DuPasquier L."/>
            <person name="Vize P.D."/>
            <person name="Zorn A.M."/>
            <person name="Ito M."/>
            <person name="Marcotte E.M."/>
            <person name="Wallingford J.B."/>
            <person name="Ito Y."/>
            <person name="Asashima M."/>
            <person name="Ueno N."/>
            <person name="Matsuda Y."/>
            <person name="Veenstra G.J."/>
            <person name="Fujiyama A."/>
            <person name="Harland R.M."/>
            <person name="Taira M."/>
            <person name="Rokhsar D.S."/>
        </authorList>
    </citation>
    <scope>NUCLEOTIDE SEQUENCE [LARGE SCALE GENOMIC DNA]</scope>
    <source>
        <strain evidence="2">J</strain>
    </source>
</reference>
<gene>
    <name evidence="1" type="ORF">XELAEV_18033042mg</name>
</gene>
<dbReference type="EMBL" id="CM004477">
    <property type="protein sequence ID" value="OCT74078.1"/>
    <property type="molecule type" value="Genomic_DNA"/>
</dbReference>
<sequence length="115" mass="12860">MPCCCGSIIRGHRLALIKIVAFSVDILSLDRPSLFHPATVTSSVSMAIGFKPSDIGITTFPASHLAEWKYKMYVSNRKETTHFCINLELELSVCSESKSLSLHPKKYCLQKRNSQ</sequence>
<accession>A0A974CIN4</accession>
<name>A0A974CIN4_XENLA</name>
<dbReference type="Proteomes" id="UP000694892">
    <property type="component" value="Chromosome 6S"/>
</dbReference>
<evidence type="ECO:0000313" key="1">
    <source>
        <dbReference type="EMBL" id="OCT74078.1"/>
    </source>
</evidence>
<protein>
    <submittedName>
        <fullName evidence="1">Uncharacterized protein</fullName>
    </submittedName>
</protein>